<name>A0ABN3QUA7_9ACTN</name>
<dbReference type="EMBL" id="BAAATD010000019">
    <property type="protein sequence ID" value="GAA2635465.1"/>
    <property type="molecule type" value="Genomic_DNA"/>
</dbReference>
<dbReference type="Gene3D" id="3.40.50.1820">
    <property type="entry name" value="alpha/beta hydrolase"/>
    <property type="match status" value="2"/>
</dbReference>
<evidence type="ECO:0008006" key="3">
    <source>
        <dbReference type="Google" id="ProtNLM"/>
    </source>
</evidence>
<accession>A0ABN3QUA7</accession>
<organism evidence="1 2">
    <name type="scientific">Actinomadura fulvescens</name>
    <dbReference type="NCBI Taxonomy" id="46160"/>
    <lineage>
        <taxon>Bacteria</taxon>
        <taxon>Bacillati</taxon>
        <taxon>Actinomycetota</taxon>
        <taxon>Actinomycetes</taxon>
        <taxon>Streptosporangiales</taxon>
        <taxon>Thermomonosporaceae</taxon>
        <taxon>Actinomadura</taxon>
    </lineage>
</organism>
<evidence type="ECO:0000313" key="2">
    <source>
        <dbReference type="Proteomes" id="UP001501509"/>
    </source>
</evidence>
<reference evidence="1 2" key="1">
    <citation type="journal article" date="2019" name="Int. J. Syst. Evol. Microbiol.">
        <title>The Global Catalogue of Microorganisms (GCM) 10K type strain sequencing project: providing services to taxonomists for standard genome sequencing and annotation.</title>
        <authorList>
            <consortium name="The Broad Institute Genomics Platform"/>
            <consortium name="The Broad Institute Genome Sequencing Center for Infectious Disease"/>
            <person name="Wu L."/>
            <person name="Ma J."/>
        </authorList>
    </citation>
    <scope>NUCLEOTIDE SEQUENCE [LARGE SCALE GENOMIC DNA]</scope>
    <source>
        <strain evidence="1 2">JCM 6833</strain>
    </source>
</reference>
<dbReference type="SUPFAM" id="SSF53474">
    <property type="entry name" value="alpha/beta-Hydrolases"/>
    <property type="match status" value="1"/>
</dbReference>
<dbReference type="RefSeq" id="WP_344548507.1">
    <property type="nucleotide sequence ID" value="NZ_BAAATD010000019.1"/>
</dbReference>
<keyword evidence="2" id="KW-1185">Reference proteome</keyword>
<gene>
    <name evidence="1" type="ORF">GCM10010411_88120</name>
</gene>
<proteinExistence type="predicted"/>
<comment type="caution">
    <text evidence="1">The sequence shown here is derived from an EMBL/GenBank/DDBJ whole genome shotgun (WGS) entry which is preliminary data.</text>
</comment>
<dbReference type="Proteomes" id="UP001501509">
    <property type="component" value="Unassembled WGS sequence"/>
</dbReference>
<protein>
    <recommendedName>
        <fullName evidence="3">Epoxide hydrolase</fullName>
    </recommendedName>
</protein>
<evidence type="ECO:0000313" key="1">
    <source>
        <dbReference type="EMBL" id="GAA2635465.1"/>
    </source>
</evidence>
<dbReference type="InterPro" id="IPR029058">
    <property type="entry name" value="AB_hydrolase_fold"/>
</dbReference>
<sequence length="60" mass="6351">MTGGSGSPVVLLHGWPQTWFGWWQVMPALGIRDARVVGHDLGAAVAFQYAAQFPADAALA</sequence>